<dbReference type="PANTHER" id="PTHR22950:SF666">
    <property type="entry name" value="VACUOLAR AMINO ACID TRANSPORTER 4"/>
    <property type="match status" value="1"/>
</dbReference>
<feature type="region of interest" description="Disordered" evidence="6">
    <location>
        <begin position="1"/>
        <end position="207"/>
    </location>
</feature>
<dbReference type="FunFam" id="1.20.1740.10:FF:000067">
    <property type="entry name" value="Transmembrane domain transporter"/>
    <property type="match status" value="1"/>
</dbReference>
<feature type="compositionally biased region" description="Low complexity" evidence="6">
    <location>
        <begin position="13"/>
        <end position="31"/>
    </location>
</feature>
<feature type="transmembrane region" description="Helical" evidence="7">
    <location>
        <begin position="444"/>
        <end position="462"/>
    </location>
</feature>
<dbReference type="InterPro" id="IPR013057">
    <property type="entry name" value="AA_transpt_TM"/>
</dbReference>
<evidence type="ECO:0000256" key="6">
    <source>
        <dbReference type="SAM" id="MobiDB-lite"/>
    </source>
</evidence>
<feature type="region of interest" description="Disordered" evidence="6">
    <location>
        <begin position="223"/>
        <end position="247"/>
    </location>
</feature>
<evidence type="ECO:0000256" key="3">
    <source>
        <dbReference type="ARBA" id="ARBA00022692"/>
    </source>
</evidence>
<keyword evidence="10" id="KW-1185">Reference proteome</keyword>
<protein>
    <submittedName>
        <fullName evidence="9">Amino acid transporter-like protein</fullName>
    </submittedName>
</protein>
<comment type="subcellular location">
    <subcellularLocation>
        <location evidence="1">Membrane</location>
        <topology evidence="1">Multi-pass membrane protein</topology>
    </subcellularLocation>
</comment>
<evidence type="ECO:0000256" key="4">
    <source>
        <dbReference type="ARBA" id="ARBA00022989"/>
    </source>
</evidence>
<feature type="transmembrane region" description="Helical" evidence="7">
    <location>
        <begin position="671"/>
        <end position="688"/>
    </location>
</feature>
<keyword evidence="4 7" id="KW-1133">Transmembrane helix</keyword>
<evidence type="ECO:0000313" key="10">
    <source>
        <dbReference type="Proteomes" id="UP000799291"/>
    </source>
</evidence>
<evidence type="ECO:0000259" key="8">
    <source>
        <dbReference type="Pfam" id="PF01490"/>
    </source>
</evidence>
<feature type="transmembrane region" description="Helical" evidence="7">
    <location>
        <begin position="723"/>
        <end position="742"/>
    </location>
</feature>
<dbReference type="Proteomes" id="UP000799291">
    <property type="component" value="Unassembled WGS sequence"/>
</dbReference>
<feature type="transmembrane region" description="Helical" evidence="7">
    <location>
        <begin position="549"/>
        <end position="569"/>
    </location>
</feature>
<feature type="transmembrane region" description="Helical" evidence="7">
    <location>
        <begin position="694"/>
        <end position="711"/>
    </location>
</feature>
<reference evidence="9" key="1">
    <citation type="journal article" date="2020" name="Stud. Mycol.">
        <title>101 Dothideomycetes genomes: a test case for predicting lifestyles and emergence of pathogens.</title>
        <authorList>
            <person name="Haridas S."/>
            <person name="Albert R."/>
            <person name="Binder M."/>
            <person name="Bloem J."/>
            <person name="Labutti K."/>
            <person name="Salamov A."/>
            <person name="Andreopoulos B."/>
            <person name="Baker S."/>
            <person name="Barry K."/>
            <person name="Bills G."/>
            <person name="Bluhm B."/>
            <person name="Cannon C."/>
            <person name="Castanera R."/>
            <person name="Culley D."/>
            <person name="Daum C."/>
            <person name="Ezra D."/>
            <person name="Gonzalez J."/>
            <person name="Henrissat B."/>
            <person name="Kuo A."/>
            <person name="Liang C."/>
            <person name="Lipzen A."/>
            <person name="Lutzoni F."/>
            <person name="Magnuson J."/>
            <person name="Mondo S."/>
            <person name="Nolan M."/>
            <person name="Ohm R."/>
            <person name="Pangilinan J."/>
            <person name="Park H.-J."/>
            <person name="Ramirez L."/>
            <person name="Alfaro M."/>
            <person name="Sun H."/>
            <person name="Tritt A."/>
            <person name="Yoshinaga Y."/>
            <person name="Zwiers L.-H."/>
            <person name="Turgeon B."/>
            <person name="Goodwin S."/>
            <person name="Spatafora J."/>
            <person name="Crous P."/>
            <person name="Grigoriev I."/>
        </authorList>
    </citation>
    <scope>NUCLEOTIDE SEQUENCE</scope>
    <source>
        <strain evidence="9">CBS 122367</strain>
    </source>
</reference>
<feature type="transmembrane region" description="Helical" evidence="7">
    <location>
        <begin position="366"/>
        <end position="391"/>
    </location>
</feature>
<feature type="transmembrane region" description="Helical" evidence="7">
    <location>
        <begin position="581"/>
        <end position="605"/>
    </location>
</feature>
<keyword evidence="3 7" id="KW-0812">Transmembrane</keyword>
<dbReference type="AlphaFoldDB" id="A0A6G1IZP5"/>
<feature type="transmembrane region" description="Helical" evidence="7">
    <location>
        <begin position="509"/>
        <end position="529"/>
    </location>
</feature>
<dbReference type="GO" id="GO:0005774">
    <property type="term" value="C:vacuolar membrane"/>
    <property type="evidence" value="ECO:0007669"/>
    <property type="project" value="TreeGrafter"/>
</dbReference>
<dbReference type="OrthoDB" id="1684102at2759"/>
<evidence type="ECO:0000313" key="9">
    <source>
        <dbReference type="EMBL" id="KAF2683410.1"/>
    </source>
</evidence>
<feature type="compositionally biased region" description="Polar residues" evidence="6">
    <location>
        <begin position="58"/>
        <end position="71"/>
    </location>
</feature>
<evidence type="ECO:0000256" key="1">
    <source>
        <dbReference type="ARBA" id="ARBA00004141"/>
    </source>
</evidence>
<evidence type="ECO:0000256" key="5">
    <source>
        <dbReference type="ARBA" id="ARBA00023136"/>
    </source>
</evidence>
<feature type="transmembrane region" description="Helical" evidence="7">
    <location>
        <begin position="629"/>
        <end position="650"/>
    </location>
</feature>
<feature type="compositionally biased region" description="Polar residues" evidence="6">
    <location>
        <begin position="1"/>
        <end position="11"/>
    </location>
</feature>
<dbReference type="PANTHER" id="PTHR22950">
    <property type="entry name" value="AMINO ACID TRANSPORTER"/>
    <property type="match status" value="1"/>
</dbReference>
<feature type="region of interest" description="Disordered" evidence="6">
    <location>
        <begin position="263"/>
        <end position="287"/>
    </location>
</feature>
<dbReference type="GO" id="GO:0005302">
    <property type="term" value="F:L-tyrosine transmembrane transporter activity"/>
    <property type="evidence" value="ECO:0007669"/>
    <property type="project" value="TreeGrafter"/>
</dbReference>
<feature type="transmembrane region" description="Helical" evidence="7">
    <location>
        <begin position="397"/>
        <end position="424"/>
    </location>
</feature>
<feature type="transmembrane region" description="Helical" evidence="7">
    <location>
        <begin position="482"/>
        <end position="500"/>
    </location>
</feature>
<comment type="similarity">
    <text evidence="2">Belongs to the amino acid/polyamine transporter 2 family.</text>
</comment>
<gene>
    <name evidence="9" type="ORF">K458DRAFT_340421</name>
</gene>
<evidence type="ECO:0000256" key="2">
    <source>
        <dbReference type="ARBA" id="ARBA00008066"/>
    </source>
</evidence>
<proteinExistence type="inferred from homology"/>
<sequence length="768" mass="84052">MANNRPESSKPQAVPSSSRSSGHSSPAASIPRAQSIARLGSPIPSFPSGSPAVRQIPTPGQLTSEEPSTAETPLPGRGNAPPSSLPGPGESALSSALKESFGRSPPRFGTPPIRALSPANEALPARGPPSNYGSFDARSRSPAVPYEDPEIIRRHLAGPQKPSISNLSARYGSPGRSQRGILGDTDSVSRGRRGSSDSEEEFNSLQLQGGDITRQIYRWTEQQEAEERQKMKRSQSFAADRARPEDQTLDIDSIRQPGGFRRNFIHRTAGSPSPAPGPSGYGSVGQRPQPAVFTNNFLEFLTLYGHFAGESLEEDDEDLGPDEYFSSDALDSHEHSDDDEREYGESSALLTPGKRRKRKALKAGKGTPTGAALLLLKSFVGTGVLFLPRAFLNGGMLFSNIVLFGVAALSYFCFVLLVSTRLVVEHSFGDMGFHIYGKWMRNMINFSLVISQIGFSSAYIVFVSENLQAFVLAVSDCKTHISIGAMILMQMIVFLPLSLYRNINNIQKLALLADVFILLGLVYLYYFDIFTIVNQGGISDIKLFNSKDWTLFIGTAIFTFEGIGLIIPIQTSMKNPKKFPNVLGLVMIIITVIFISMGALSYAAFGSHTKTVIILNMPQDNKFVNGVQFIYSLAILFSTPLQIYPAIEITSQQLFSRTGKYNPYVKWKKNFFRFLMVAFCALLAWVGANDLDKFVSLVGSFACIPLVYIYPPMLHYRAVARTSIARVVDVLVCIIGLIGMVYTTTLTINSWVSGGTDKPKGYCDGRMH</sequence>
<dbReference type="Pfam" id="PF01490">
    <property type="entry name" value="Aa_trans"/>
    <property type="match status" value="1"/>
</dbReference>
<organism evidence="9 10">
    <name type="scientific">Lentithecium fluviatile CBS 122367</name>
    <dbReference type="NCBI Taxonomy" id="1168545"/>
    <lineage>
        <taxon>Eukaryota</taxon>
        <taxon>Fungi</taxon>
        <taxon>Dikarya</taxon>
        <taxon>Ascomycota</taxon>
        <taxon>Pezizomycotina</taxon>
        <taxon>Dothideomycetes</taxon>
        <taxon>Pleosporomycetidae</taxon>
        <taxon>Pleosporales</taxon>
        <taxon>Massarineae</taxon>
        <taxon>Lentitheciaceae</taxon>
        <taxon>Lentithecium</taxon>
    </lineage>
</organism>
<dbReference type="EMBL" id="MU005584">
    <property type="protein sequence ID" value="KAF2683410.1"/>
    <property type="molecule type" value="Genomic_DNA"/>
</dbReference>
<feature type="compositionally biased region" description="Low complexity" evidence="6">
    <location>
        <begin position="40"/>
        <end position="51"/>
    </location>
</feature>
<name>A0A6G1IZP5_9PLEO</name>
<feature type="region of interest" description="Disordered" evidence="6">
    <location>
        <begin position="313"/>
        <end position="349"/>
    </location>
</feature>
<accession>A0A6G1IZP5</accession>
<evidence type="ECO:0000256" key="7">
    <source>
        <dbReference type="SAM" id="Phobius"/>
    </source>
</evidence>
<feature type="domain" description="Amino acid transporter transmembrane" evidence="8">
    <location>
        <begin position="365"/>
        <end position="748"/>
    </location>
</feature>
<keyword evidence="5 7" id="KW-0472">Membrane</keyword>